<comment type="caution">
    <text evidence="1">The sequence shown here is derived from an EMBL/GenBank/DDBJ whole genome shotgun (WGS) entry which is preliminary data.</text>
</comment>
<organism evidence="1">
    <name type="scientific">bioreactor metagenome</name>
    <dbReference type="NCBI Taxonomy" id="1076179"/>
    <lineage>
        <taxon>unclassified sequences</taxon>
        <taxon>metagenomes</taxon>
        <taxon>ecological metagenomes</taxon>
    </lineage>
</organism>
<gene>
    <name evidence="1" type="ORF">SDC9_168124</name>
</gene>
<reference evidence="1" key="1">
    <citation type="submission" date="2019-08" db="EMBL/GenBank/DDBJ databases">
        <authorList>
            <person name="Kucharzyk K."/>
            <person name="Murdoch R.W."/>
            <person name="Higgins S."/>
            <person name="Loffler F."/>
        </authorList>
    </citation>
    <scope>NUCLEOTIDE SEQUENCE</scope>
</reference>
<protein>
    <submittedName>
        <fullName evidence="1">Uncharacterized protein</fullName>
    </submittedName>
</protein>
<evidence type="ECO:0000313" key="1">
    <source>
        <dbReference type="EMBL" id="MPN20745.1"/>
    </source>
</evidence>
<sequence>MFVHIVHEGDQRQLVASFTAEQDAGDVFPFHAQLHIVARLELRVAHMVFLHVHEGGIRICL</sequence>
<accession>A0A645G286</accession>
<proteinExistence type="predicted"/>
<dbReference type="EMBL" id="VSSQ01068579">
    <property type="protein sequence ID" value="MPN20745.1"/>
    <property type="molecule type" value="Genomic_DNA"/>
</dbReference>
<dbReference type="AlphaFoldDB" id="A0A645G286"/>
<name>A0A645G286_9ZZZZ</name>